<dbReference type="PANTHER" id="PTHR34702">
    <property type="entry name" value="NA(+)/H(+) ANTIPORTER SUBUNIT F1"/>
    <property type="match status" value="1"/>
</dbReference>
<dbReference type="Pfam" id="PF04066">
    <property type="entry name" value="MrpF_PhaF"/>
    <property type="match status" value="1"/>
</dbReference>
<evidence type="ECO:0000256" key="8">
    <source>
        <dbReference type="SAM" id="Phobius"/>
    </source>
</evidence>
<keyword evidence="3" id="KW-0813">Transport</keyword>
<sequence>MTAQVLPFAALAYLLALLLCGVRLLRGPAAHDRVLALDTLYVVALSLIAVLGMTSGNPFNFEGMLAIAMLGFVGTVTAARYLIRSRGGRDADLG</sequence>
<evidence type="ECO:0000256" key="5">
    <source>
        <dbReference type="ARBA" id="ARBA00022692"/>
    </source>
</evidence>
<feature type="transmembrane region" description="Helical" evidence="8">
    <location>
        <begin position="65"/>
        <end position="83"/>
    </location>
</feature>
<evidence type="ECO:0000256" key="6">
    <source>
        <dbReference type="ARBA" id="ARBA00022989"/>
    </source>
</evidence>
<dbReference type="EMBL" id="CP071060">
    <property type="protein sequence ID" value="QSI78131.1"/>
    <property type="molecule type" value="Genomic_DNA"/>
</dbReference>
<proteinExistence type="inferred from homology"/>
<keyword evidence="7 8" id="KW-0472">Membrane</keyword>
<gene>
    <name evidence="9" type="ORF">JY500_05670</name>
</gene>
<dbReference type="Proteomes" id="UP000663570">
    <property type="component" value="Chromosome"/>
</dbReference>
<evidence type="ECO:0000256" key="1">
    <source>
        <dbReference type="ARBA" id="ARBA00004651"/>
    </source>
</evidence>
<dbReference type="PANTHER" id="PTHR34702:SF1">
    <property type="entry name" value="NA(+)_H(+) ANTIPORTER SUBUNIT F"/>
    <property type="match status" value="1"/>
</dbReference>
<keyword evidence="5 8" id="KW-0812">Transmembrane</keyword>
<evidence type="ECO:0000256" key="3">
    <source>
        <dbReference type="ARBA" id="ARBA00022448"/>
    </source>
</evidence>
<keyword evidence="4" id="KW-1003">Cell membrane</keyword>
<evidence type="ECO:0000313" key="10">
    <source>
        <dbReference type="Proteomes" id="UP000663570"/>
    </source>
</evidence>
<keyword evidence="10" id="KW-1185">Reference proteome</keyword>
<feature type="transmembrane region" description="Helical" evidence="8">
    <location>
        <begin position="6"/>
        <end position="25"/>
    </location>
</feature>
<dbReference type="InterPro" id="IPR007208">
    <property type="entry name" value="MrpF/PhaF-like"/>
</dbReference>
<name>A0ABX7M961_9RHOO</name>
<reference evidence="9 10" key="1">
    <citation type="submission" date="2021-02" db="EMBL/GenBank/DDBJ databases">
        <title>Niveibacterium changnyeongensis HC41.</title>
        <authorList>
            <person name="Kang M."/>
        </authorList>
    </citation>
    <scope>NUCLEOTIDE SEQUENCE [LARGE SCALE GENOMIC DNA]</scope>
    <source>
        <strain evidence="9 10">HC41</strain>
    </source>
</reference>
<evidence type="ECO:0000256" key="4">
    <source>
        <dbReference type="ARBA" id="ARBA00022475"/>
    </source>
</evidence>
<organism evidence="9 10">
    <name type="scientific">Niveibacterium microcysteis</name>
    <dbReference type="NCBI Taxonomy" id="2811415"/>
    <lineage>
        <taxon>Bacteria</taxon>
        <taxon>Pseudomonadati</taxon>
        <taxon>Pseudomonadota</taxon>
        <taxon>Betaproteobacteria</taxon>
        <taxon>Rhodocyclales</taxon>
        <taxon>Rhodocyclaceae</taxon>
        <taxon>Niveibacterium</taxon>
    </lineage>
</organism>
<protein>
    <submittedName>
        <fullName evidence="9">K+/H+ antiporter subunit F</fullName>
    </submittedName>
</protein>
<evidence type="ECO:0000256" key="7">
    <source>
        <dbReference type="ARBA" id="ARBA00023136"/>
    </source>
</evidence>
<feature type="transmembrane region" description="Helical" evidence="8">
    <location>
        <begin position="34"/>
        <end position="53"/>
    </location>
</feature>
<dbReference type="RefSeq" id="WP_206255420.1">
    <property type="nucleotide sequence ID" value="NZ_CP071060.1"/>
</dbReference>
<accession>A0ABX7M961</accession>
<comment type="similarity">
    <text evidence="2">Belongs to the CPA3 antiporters (TC 2.A.63) subunit F family.</text>
</comment>
<comment type="subcellular location">
    <subcellularLocation>
        <location evidence="1">Cell membrane</location>
        <topology evidence="1">Multi-pass membrane protein</topology>
    </subcellularLocation>
</comment>
<evidence type="ECO:0000256" key="2">
    <source>
        <dbReference type="ARBA" id="ARBA00009212"/>
    </source>
</evidence>
<keyword evidence="6 8" id="KW-1133">Transmembrane helix</keyword>
<evidence type="ECO:0000313" key="9">
    <source>
        <dbReference type="EMBL" id="QSI78131.1"/>
    </source>
</evidence>